<evidence type="ECO:0000313" key="1">
    <source>
        <dbReference type="EMBL" id="SZF06167.1"/>
    </source>
</evidence>
<dbReference type="EMBL" id="UNSH01000086">
    <property type="protein sequence ID" value="SZF06167.1"/>
    <property type="molecule type" value="Genomic_DNA"/>
</dbReference>
<dbReference type="VEuPathDB" id="FungiDB:BLGHR1_16970"/>
<name>A0A383V200_BLUHO</name>
<organism evidence="1 2">
    <name type="scientific">Blumeria hordei</name>
    <name type="common">Barley powdery mildew</name>
    <name type="synonym">Blumeria graminis f. sp. hordei</name>
    <dbReference type="NCBI Taxonomy" id="2867405"/>
    <lineage>
        <taxon>Eukaryota</taxon>
        <taxon>Fungi</taxon>
        <taxon>Dikarya</taxon>
        <taxon>Ascomycota</taxon>
        <taxon>Pezizomycotina</taxon>
        <taxon>Leotiomycetes</taxon>
        <taxon>Erysiphales</taxon>
        <taxon>Erysiphaceae</taxon>
        <taxon>Blumeria</taxon>
    </lineage>
</organism>
<reference evidence="1 2" key="1">
    <citation type="submission" date="2017-11" db="EMBL/GenBank/DDBJ databases">
        <authorList>
            <person name="Kracher B."/>
        </authorList>
    </citation>
    <scope>NUCLEOTIDE SEQUENCE [LARGE SCALE GENOMIC DNA]</scope>
    <source>
        <strain evidence="1 2">RACE1</strain>
    </source>
</reference>
<accession>A0A383V200</accession>
<sequence>MYCVVAILLIRSAIDLSLNRLVLTTNNHGEGSYSVYGKPDNYQFPTFPLHSRIFKTKTKVTALGTHVALYCSYAMRSQGIVQRFALMMPTLTHCSHYGFSTVPQNADYCLNHISRSIPLQRGEVSVNQTMVNERICAPDTLTYLTYMDETSIYGIYSNFFPPKRSTYFNVNVNKMFNLKDLVLNGKILLIQPPRSGARGMAWIQGHLHIFETALNGWTPETKIGLESQNGHKIFALIIQHYYLTFTTYSNLSIRLNYHLQIPKNSYFNPIAHFKDTDHMQAQIAKQLGEIDLGILVQSNAVGKIKRATAYS</sequence>
<gene>
    <name evidence="1" type="ORF">BLGHR1_16970</name>
</gene>
<protein>
    <submittedName>
        <fullName evidence="1">Uncharacterized protein</fullName>
    </submittedName>
</protein>
<proteinExistence type="predicted"/>
<dbReference type="AlphaFoldDB" id="A0A383V200"/>
<dbReference type="Proteomes" id="UP000275772">
    <property type="component" value="Unassembled WGS sequence"/>
</dbReference>
<evidence type="ECO:0000313" key="2">
    <source>
        <dbReference type="Proteomes" id="UP000275772"/>
    </source>
</evidence>